<keyword evidence="2" id="KW-0677">Repeat</keyword>
<dbReference type="KEGG" id="nlc:EBAPG3_007655"/>
<dbReference type="OrthoDB" id="9776053at2"/>
<comment type="subcellular location">
    <subcellularLocation>
        <location evidence="1">Cell envelope</location>
    </subcellularLocation>
</comment>
<evidence type="ECO:0000256" key="4">
    <source>
        <dbReference type="ARBA" id="ARBA00022803"/>
    </source>
</evidence>
<feature type="region of interest" description="Disordered" evidence="6">
    <location>
        <begin position="293"/>
        <end position="326"/>
    </location>
</feature>
<evidence type="ECO:0000256" key="7">
    <source>
        <dbReference type="SAM" id="Phobius"/>
    </source>
</evidence>
<dbReference type="PANTHER" id="PTHR47870">
    <property type="entry name" value="CYTOCHROME C-TYPE BIOGENESIS PROTEIN CCMH"/>
    <property type="match status" value="1"/>
</dbReference>
<feature type="repeat" description="TPR" evidence="5">
    <location>
        <begin position="167"/>
        <end position="200"/>
    </location>
</feature>
<organism evidence="10 11">
    <name type="scientific">Nitrosospira lacus</name>
    <dbReference type="NCBI Taxonomy" id="1288494"/>
    <lineage>
        <taxon>Bacteria</taxon>
        <taxon>Pseudomonadati</taxon>
        <taxon>Pseudomonadota</taxon>
        <taxon>Betaproteobacteria</taxon>
        <taxon>Nitrosomonadales</taxon>
        <taxon>Nitrosomonadaceae</taxon>
        <taxon>Nitrosospira</taxon>
    </lineage>
</organism>
<dbReference type="AlphaFoldDB" id="A0A1W6SPE3"/>
<dbReference type="NCBIfam" id="TIGR03142">
    <property type="entry name" value="cytochro_ccmI"/>
    <property type="match status" value="1"/>
</dbReference>
<dbReference type="InterPro" id="IPR011990">
    <property type="entry name" value="TPR-like_helical_dom_sf"/>
</dbReference>
<dbReference type="InterPro" id="IPR019734">
    <property type="entry name" value="TPR_rpt"/>
</dbReference>
<dbReference type="SUPFAM" id="SSF48452">
    <property type="entry name" value="TPR-like"/>
    <property type="match status" value="1"/>
</dbReference>
<dbReference type="InterPro" id="IPR056413">
    <property type="entry name" value="TPR_CcmH_CycH"/>
</dbReference>
<proteinExistence type="predicted"/>
<keyword evidence="7" id="KW-1133">Transmembrane helix</keyword>
<evidence type="ECO:0000256" key="1">
    <source>
        <dbReference type="ARBA" id="ARBA00004196"/>
    </source>
</evidence>
<feature type="domain" description="Cytochrome c-type biogenesis protein H Ig-like" evidence="8">
    <location>
        <begin position="333"/>
        <end position="438"/>
    </location>
</feature>
<keyword evidence="3" id="KW-0201">Cytochrome c-type biogenesis</keyword>
<evidence type="ECO:0000256" key="2">
    <source>
        <dbReference type="ARBA" id="ARBA00022737"/>
    </source>
</evidence>
<dbReference type="Proteomes" id="UP000012179">
    <property type="component" value="Chromosome"/>
</dbReference>
<protein>
    <submittedName>
        <fullName evidence="10">C-type cytochrome biogenesis protein CcmI</fullName>
    </submittedName>
</protein>
<evidence type="ECO:0000313" key="10">
    <source>
        <dbReference type="EMBL" id="ARO87657.1"/>
    </source>
</evidence>
<reference evidence="10 11" key="1">
    <citation type="journal article" date="2015" name="Int. J. Syst. Evol. Microbiol.">
        <title>Nitrosospira lacus sp. nov., a psychrotolerant, ammonia-oxidizing bacterium from sandy lake sediment.</title>
        <authorList>
            <person name="Urakawa H."/>
            <person name="Garcia J.C."/>
            <person name="Nielsen J.L."/>
            <person name="Le V.Q."/>
            <person name="Kozlowski J.A."/>
            <person name="Stein L.Y."/>
            <person name="Lim C.K."/>
            <person name="Pommerening-Roser A."/>
            <person name="Martens-Habbena W."/>
            <person name="Stahl D.A."/>
            <person name="Klotz M.G."/>
        </authorList>
    </citation>
    <scope>NUCLEOTIDE SEQUENCE [LARGE SCALE GENOMIC DNA]</scope>
    <source>
        <strain evidence="10 11">APG3</strain>
    </source>
</reference>
<feature type="domain" description="Cytochrome c-type biogenesis protein H TPR" evidence="9">
    <location>
        <begin position="151"/>
        <end position="273"/>
    </location>
</feature>
<dbReference type="GO" id="GO:0017004">
    <property type="term" value="P:cytochrome complex assembly"/>
    <property type="evidence" value="ECO:0007669"/>
    <property type="project" value="UniProtKB-KW"/>
</dbReference>
<name>A0A1W6SPE3_9PROT</name>
<dbReference type="InterPro" id="IPR051263">
    <property type="entry name" value="C-type_cytochrome_biogenesis"/>
</dbReference>
<dbReference type="PANTHER" id="PTHR47870:SF1">
    <property type="entry name" value="CYTOCHROME C-TYPE BIOGENESIS PROTEIN CCMH"/>
    <property type="match status" value="1"/>
</dbReference>
<evidence type="ECO:0000256" key="5">
    <source>
        <dbReference type="PROSITE-ProRule" id="PRU00339"/>
    </source>
</evidence>
<dbReference type="Gene3D" id="1.25.40.10">
    <property type="entry name" value="Tetratricopeptide repeat domain"/>
    <property type="match status" value="1"/>
</dbReference>
<gene>
    <name evidence="10" type="ORF">EBAPG3_007655</name>
</gene>
<sequence length="442" mass="46960">MTSFWVVAGIFIVGALLFVLPTLLRKKDHQAGVARDSTNVSIYRDQLAELDNDLRSDTLTREQYEQSKRELQQRMLEDIPEGESSMAAAILAAGSNRNTATIALISLAIPLLAVSLYLWLGNTRALTPQPAVEQMPMGGVTDEGGHQNFSAVLESLTARLKEQPDDVEGWIMLGRTYAIMQRFPDAKVAYEKVIAMVPDNAELLTDYADIVAMTNNGSLMGQPLELINKALRLDPKNPKALALAGTAEFEQKRFSKAAVYWEQLLALVPPESELARSVSSSIAEAKSLASGKGSIMARAQDQAPSGQNPPPAGNKPESVAAAGAAASGGGTLSGKVTLGPAMAGKASPNDSLYIFARAKVGPRAPLATLRLQVKDLPATFSLNDSMARSGVQLSTFPDEVVVGARISRSGSPMPQSGDLQGLSQPVRVGAKGIDVVIDQTLP</sequence>
<feature type="transmembrane region" description="Helical" evidence="7">
    <location>
        <begin position="100"/>
        <end position="120"/>
    </location>
</feature>
<keyword evidence="7" id="KW-0472">Membrane</keyword>
<dbReference type="InterPro" id="IPR017560">
    <property type="entry name" value="Cyt_c_biogenesis_CcmI"/>
</dbReference>
<dbReference type="GO" id="GO:0030313">
    <property type="term" value="C:cell envelope"/>
    <property type="evidence" value="ECO:0007669"/>
    <property type="project" value="UniProtKB-SubCell"/>
</dbReference>
<evidence type="ECO:0000313" key="11">
    <source>
        <dbReference type="Proteomes" id="UP000012179"/>
    </source>
</evidence>
<dbReference type="RefSeq" id="WP_004176818.1">
    <property type="nucleotide sequence ID" value="NZ_CP021106.3"/>
</dbReference>
<dbReference type="Pfam" id="PF23892">
    <property type="entry name" value="Ig_CycH"/>
    <property type="match status" value="1"/>
</dbReference>
<evidence type="ECO:0000256" key="6">
    <source>
        <dbReference type="SAM" id="MobiDB-lite"/>
    </source>
</evidence>
<keyword evidence="4 5" id="KW-0802">TPR repeat</keyword>
<dbReference type="Pfam" id="PF23914">
    <property type="entry name" value="TPR_CcmH_CycH"/>
    <property type="match status" value="1"/>
</dbReference>
<keyword evidence="7" id="KW-0812">Transmembrane</keyword>
<keyword evidence="11" id="KW-1185">Reference proteome</keyword>
<dbReference type="eggNOG" id="COG4235">
    <property type="taxonomic scope" value="Bacteria"/>
</dbReference>
<feature type="transmembrane region" description="Helical" evidence="7">
    <location>
        <begin position="6"/>
        <end position="24"/>
    </location>
</feature>
<dbReference type="EMBL" id="CP021106">
    <property type="protein sequence ID" value="ARO87657.1"/>
    <property type="molecule type" value="Genomic_DNA"/>
</dbReference>
<evidence type="ECO:0000256" key="3">
    <source>
        <dbReference type="ARBA" id="ARBA00022748"/>
    </source>
</evidence>
<evidence type="ECO:0000259" key="8">
    <source>
        <dbReference type="Pfam" id="PF23892"/>
    </source>
</evidence>
<dbReference type="PROSITE" id="PS50005">
    <property type="entry name" value="TPR"/>
    <property type="match status" value="1"/>
</dbReference>
<dbReference type="SMART" id="SM00028">
    <property type="entry name" value="TPR"/>
    <property type="match status" value="2"/>
</dbReference>
<evidence type="ECO:0000259" key="9">
    <source>
        <dbReference type="Pfam" id="PF23914"/>
    </source>
</evidence>
<accession>A0A1W6SPE3</accession>
<dbReference type="InterPro" id="IPR056412">
    <property type="entry name" value="Ig_CycH"/>
</dbReference>